<name>A0A8T0HP44_CERPU</name>
<sequence length="70" mass="8192">MSGLDIFQVGRVFKCCIHGLKHGIETPSSESRSNFRSLRTIKDFQQYAIMYRPYYQPSSHCQREDFLTSV</sequence>
<keyword evidence="2" id="KW-1185">Reference proteome</keyword>
<dbReference type="AlphaFoldDB" id="A0A8T0HP44"/>
<organism evidence="1 2">
    <name type="scientific">Ceratodon purpureus</name>
    <name type="common">Fire moss</name>
    <name type="synonym">Dicranum purpureum</name>
    <dbReference type="NCBI Taxonomy" id="3225"/>
    <lineage>
        <taxon>Eukaryota</taxon>
        <taxon>Viridiplantae</taxon>
        <taxon>Streptophyta</taxon>
        <taxon>Embryophyta</taxon>
        <taxon>Bryophyta</taxon>
        <taxon>Bryophytina</taxon>
        <taxon>Bryopsida</taxon>
        <taxon>Dicranidae</taxon>
        <taxon>Pseudoditrichales</taxon>
        <taxon>Ditrichaceae</taxon>
        <taxon>Ceratodon</taxon>
    </lineage>
</organism>
<evidence type="ECO:0000313" key="1">
    <source>
        <dbReference type="EMBL" id="KAG0572561.1"/>
    </source>
</evidence>
<evidence type="ECO:0000313" key="2">
    <source>
        <dbReference type="Proteomes" id="UP000822688"/>
    </source>
</evidence>
<comment type="caution">
    <text evidence="1">The sequence shown here is derived from an EMBL/GenBank/DDBJ whole genome shotgun (WGS) entry which is preliminary data.</text>
</comment>
<protein>
    <submittedName>
        <fullName evidence="1">Uncharacterized protein</fullName>
    </submittedName>
</protein>
<gene>
    <name evidence="1" type="ORF">KC19_VG105800</name>
</gene>
<accession>A0A8T0HP44</accession>
<dbReference type="Proteomes" id="UP000822688">
    <property type="component" value="Chromosome V"/>
</dbReference>
<dbReference type="EMBL" id="CM026426">
    <property type="protein sequence ID" value="KAG0572561.1"/>
    <property type="molecule type" value="Genomic_DNA"/>
</dbReference>
<reference evidence="1" key="1">
    <citation type="submission" date="2020-06" db="EMBL/GenBank/DDBJ databases">
        <title>WGS assembly of Ceratodon purpureus strain R40.</title>
        <authorList>
            <person name="Carey S.B."/>
            <person name="Jenkins J."/>
            <person name="Shu S."/>
            <person name="Lovell J.T."/>
            <person name="Sreedasyam A."/>
            <person name="Maumus F."/>
            <person name="Tiley G.P."/>
            <person name="Fernandez-Pozo N."/>
            <person name="Barry K."/>
            <person name="Chen C."/>
            <person name="Wang M."/>
            <person name="Lipzen A."/>
            <person name="Daum C."/>
            <person name="Saski C.A."/>
            <person name="Payton A.C."/>
            <person name="Mcbreen J.C."/>
            <person name="Conrad R.E."/>
            <person name="Kollar L.M."/>
            <person name="Olsson S."/>
            <person name="Huttunen S."/>
            <person name="Landis J.B."/>
            <person name="Wickett N.J."/>
            <person name="Johnson M.G."/>
            <person name="Rensing S.A."/>
            <person name="Grimwood J."/>
            <person name="Schmutz J."/>
            <person name="Mcdaniel S.F."/>
        </authorList>
    </citation>
    <scope>NUCLEOTIDE SEQUENCE</scope>
    <source>
        <strain evidence="1">R40</strain>
    </source>
</reference>
<proteinExistence type="predicted"/>